<organism evidence="1 2">
    <name type="scientific">Paraburkholderia acidicola</name>
    <dbReference type="NCBI Taxonomy" id="1912599"/>
    <lineage>
        <taxon>Bacteria</taxon>
        <taxon>Pseudomonadati</taxon>
        <taxon>Pseudomonadota</taxon>
        <taxon>Betaproteobacteria</taxon>
        <taxon>Burkholderiales</taxon>
        <taxon>Burkholderiaceae</taxon>
        <taxon>Paraburkholderia</taxon>
    </lineage>
</organism>
<name>A0A2A4F363_9BURK</name>
<dbReference type="EMBL" id="MTZV01000003">
    <property type="protein sequence ID" value="PCE27100.1"/>
    <property type="molecule type" value="Genomic_DNA"/>
</dbReference>
<sequence>MNPSKRLLSIEHRHLWLFAFAWLLLLFFTSSHAAGPLVPARQLTTVGSLSEASRPANVPLEYVVTPNGYFSPDCVQTIHAGESLRADASIRQSNGTIRSAAKCGRAHFDRQGHSIAPTGASSLTSAAASGPKQPTYTGWIESVNYQNGSNVGRLQVSWTVPSAPNNIAGQTVFFFPGLEQSPNVASILQPVLGFNGFGDNAWTIASWNCCTAGTTTHTDPASVAPGDQILGDMYSLCGVGVYDCGSWSIVTQDTTNGQSVTLNTAPQGELQWVFGGTLEVYGVSTCDQLPPQAMTQFSGVTVWDTNGNVLSPSWQGGYASSSISPQCNYNLAVDPNDVYLYY</sequence>
<dbReference type="Proteomes" id="UP000218022">
    <property type="component" value="Unassembled WGS sequence"/>
</dbReference>
<gene>
    <name evidence="1" type="ORF">BWP39_09975</name>
</gene>
<protein>
    <submittedName>
        <fullName evidence="1">Uncharacterized protein</fullName>
    </submittedName>
</protein>
<dbReference type="RefSeq" id="WP_096719566.1">
    <property type="nucleotide sequence ID" value="NZ_MTZV01000003.1"/>
</dbReference>
<reference evidence="1 2" key="1">
    <citation type="submission" date="2017-01" db="EMBL/GenBank/DDBJ databases">
        <title>Whole-Genome Shotgun Sequencing of Two beta-Proteobacterial Species in Search of the Bulgecin Biosynthetic Cluster.</title>
        <authorList>
            <person name="Horsman M.E."/>
            <person name="Marous D.R."/>
            <person name="Li R."/>
            <person name="Oliver R.A."/>
            <person name="Byun B."/>
            <person name="Emrich S.J."/>
            <person name="Boggess B."/>
            <person name="Townsend C.A."/>
            <person name="Mobashery S."/>
        </authorList>
    </citation>
    <scope>NUCLEOTIDE SEQUENCE [LARGE SCALE GENOMIC DNA]</scope>
    <source>
        <strain evidence="1 2">ATCC 31363</strain>
    </source>
</reference>
<evidence type="ECO:0000313" key="1">
    <source>
        <dbReference type="EMBL" id="PCE27100.1"/>
    </source>
</evidence>
<dbReference type="OrthoDB" id="8583929at2"/>
<dbReference type="AlphaFoldDB" id="A0A2A4F363"/>
<accession>A0A2A4F363</accession>
<proteinExistence type="predicted"/>
<evidence type="ECO:0000313" key="2">
    <source>
        <dbReference type="Proteomes" id="UP000218022"/>
    </source>
</evidence>
<comment type="caution">
    <text evidence="1">The sequence shown here is derived from an EMBL/GenBank/DDBJ whole genome shotgun (WGS) entry which is preliminary data.</text>
</comment>